<evidence type="ECO:0000313" key="2">
    <source>
        <dbReference type="EMBL" id="BAU82335.1"/>
    </source>
</evidence>
<sequence>MLAPESYFFFRSAASLSRAAPVTRLPFFRVSATRASSWEVRSGLLMITPPVRPGHPFDKVGAIRSRRVKRSVTAGRGSSDGTGRPASSAPGKKQQVSGVPRATERRGPPAEGFRGAAPEAGEGYETHSLR</sequence>
<organism evidence="2 3">
    <name type="scientific">Streptomyces laurentii</name>
    <dbReference type="NCBI Taxonomy" id="39478"/>
    <lineage>
        <taxon>Bacteria</taxon>
        <taxon>Bacillati</taxon>
        <taxon>Actinomycetota</taxon>
        <taxon>Actinomycetes</taxon>
        <taxon>Kitasatosporales</taxon>
        <taxon>Streptomycetaceae</taxon>
        <taxon>Streptomyces</taxon>
    </lineage>
</organism>
<keyword evidence="3" id="KW-1185">Reference proteome</keyword>
<accession>A0A160NWI2</accession>
<dbReference type="Proteomes" id="UP000217676">
    <property type="component" value="Chromosome"/>
</dbReference>
<gene>
    <name evidence="2" type="ORF">SLA_1396</name>
</gene>
<feature type="region of interest" description="Disordered" evidence="1">
    <location>
        <begin position="55"/>
        <end position="130"/>
    </location>
</feature>
<dbReference type="EMBL" id="AP017424">
    <property type="protein sequence ID" value="BAU82335.1"/>
    <property type="molecule type" value="Genomic_DNA"/>
</dbReference>
<proteinExistence type="predicted"/>
<reference evidence="2 3" key="1">
    <citation type="journal article" date="2016" name="Genome Announc.">
        <title>Complete Genome Sequence of Thiostrepton-Producing Streptomyces laurentii ATCC 31255.</title>
        <authorList>
            <person name="Doi K."/>
            <person name="Fujino Y."/>
            <person name="Nagayoshi Y."/>
            <person name="Ohshima T."/>
            <person name="Ogata S."/>
        </authorList>
    </citation>
    <scope>NUCLEOTIDE SEQUENCE [LARGE SCALE GENOMIC DNA]</scope>
    <source>
        <strain evidence="2 3">ATCC 31255</strain>
    </source>
</reference>
<evidence type="ECO:0000256" key="1">
    <source>
        <dbReference type="SAM" id="MobiDB-lite"/>
    </source>
</evidence>
<evidence type="ECO:0000313" key="3">
    <source>
        <dbReference type="Proteomes" id="UP000217676"/>
    </source>
</evidence>
<dbReference type="KEGG" id="slau:SLA_1396"/>
<protein>
    <submittedName>
        <fullName evidence="2">Uncharacterized protein</fullName>
    </submittedName>
</protein>
<dbReference type="AlphaFoldDB" id="A0A160NWI2"/>
<name>A0A160NWI2_STRLU</name>